<feature type="transmembrane region" description="Helical" evidence="1">
    <location>
        <begin position="21"/>
        <end position="41"/>
    </location>
</feature>
<reference evidence="2" key="1">
    <citation type="journal article" date="2014" name="Front. Microbiol.">
        <title>High frequency of phylogenetically diverse reductive dehalogenase-homologous genes in deep subseafloor sedimentary metagenomes.</title>
        <authorList>
            <person name="Kawai M."/>
            <person name="Futagami T."/>
            <person name="Toyoda A."/>
            <person name="Takaki Y."/>
            <person name="Nishi S."/>
            <person name="Hori S."/>
            <person name="Arai W."/>
            <person name="Tsubouchi T."/>
            <person name="Morono Y."/>
            <person name="Uchiyama I."/>
            <person name="Ito T."/>
            <person name="Fujiyama A."/>
            <person name="Inagaki F."/>
            <person name="Takami H."/>
        </authorList>
    </citation>
    <scope>NUCLEOTIDE SEQUENCE</scope>
    <source>
        <strain evidence="2">Expedition CK06-06</strain>
    </source>
</reference>
<gene>
    <name evidence="2" type="ORF">S03H2_24831</name>
</gene>
<comment type="caution">
    <text evidence="2">The sequence shown here is derived from an EMBL/GenBank/DDBJ whole genome shotgun (WGS) entry which is preliminary data.</text>
</comment>
<keyword evidence="1" id="KW-0472">Membrane</keyword>
<evidence type="ECO:0000313" key="2">
    <source>
        <dbReference type="EMBL" id="GAH42108.1"/>
    </source>
</evidence>
<evidence type="ECO:0000256" key="1">
    <source>
        <dbReference type="SAM" id="Phobius"/>
    </source>
</evidence>
<keyword evidence="1" id="KW-0812">Transmembrane</keyword>
<keyword evidence="1" id="KW-1133">Transmembrane helix</keyword>
<protein>
    <submittedName>
        <fullName evidence="2">Uncharacterized protein</fullName>
    </submittedName>
</protein>
<proteinExistence type="predicted"/>
<accession>X1H9W5</accession>
<dbReference type="AlphaFoldDB" id="X1H9W5"/>
<dbReference type="EMBL" id="BARU01013896">
    <property type="protein sequence ID" value="GAH42108.1"/>
    <property type="molecule type" value="Genomic_DNA"/>
</dbReference>
<organism evidence="2">
    <name type="scientific">marine sediment metagenome</name>
    <dbReference type="NCBI Taxonomy" id="412755"/>
    <lineage>
        <taxon>unclassified sequences</taxon>
        <taxon>metagenomes</taxon>
        <taxon>ecological metagenomes</taxon>
    </lineage>
</organism>
<sequence>MKKTISKLYNYLPNDSLYRNSIYLMLSTRVMAVFGLFFWIINARLYSSEQVEIVATLIL</sequence>
<name>X1H9W5_9ZZZZ</name>